<evidence type="ECO:0000313" key="3">
    <source>
        <dbReference type="Proteomes" id="UP001152523"/>
    </source>
</evidence>
<dbReference type="Proteomes" id="UP001152523">
    <property type="component" value="Unassembled WGS sequence"/>
</dbReference>
<dbReference type="InterPro" id="IPR036047">
    <property type="entry name" value="F-box-like_dom_sf"/>
</dbReference>
<evidence type="ECO:0000259" key="1">
    <source>
        <dbReference type="SMART" id="SM00579"/>
    </source>
</evidence>
<accession>A0AAV0DVD9</accession>
<feature type="domain" description="FBD" evidence="1">
    <location>
        <begin position="359"/>
        <end position="432"/>
    </location>
</feature>
<dbReference type="SUPFAM" id="SSF52058">
    <property type="entry name" value="L domain-like"/>
    <property type="match status" value="1"/>
</dbReference>
<dbReference type="Gene3D" id="3.80.10.10">
    <property type="entry name" value="Ribonuclease Inhibitor"/>
    <property type="match status" value="1"/>
</dbReference>
<dbReference type="AlphaFoldDB" id="A0AAV0DVD9"/>
<dbReference type="PANTHER" id="PTHR31639:SF310">
    <property type="entry name" value="F-BOX DOMAIN-CONTAINING PROTEIN"/>
    <property type="match status" value="1"/>
</dbReference>
<proteinExistence type="predicted"/>
<dbReference type="InterPro" id="IPR001810">
    <property type="entry name" value="F-box_dom"/>
</dbReference>
<dbReference type="InterPro" id="IPR006566">
    <property type="entry name" value="FBD"/>
</dbReference>
<dbReference type="SUPFAM" id="SSF81383">
    <property type="entry name" value="F-box domain"/>
    <property type="match status" value="1"/>
</dbReference>
<dbReference type="InterPro" id="IPR055411">
    <property type="entry name" value="LRR_FXL15/At3g58940/PEG3-like"/>
</dbReference>
<dbReference type="Pfam" id="PF00646">
    <property type="entry name" value="F-box"/>
    <property type="match status" value="1"/>
</dbReference>
<dbReference type="InterPro" id="IPR032675">
    <property type="entry name" value="LRR_dom_sf"/>
</dbReference>
<reference evidence="2" key="1">
    <citation type="submission" date="2022-07" db="EMBL/GenBank/DDBJ databases">
        <authorList>
            <person name="Macas J."/>
            <person name="Novak P."/>
            <person name="Neumann P."/>
        </authorList>
    </citation>
    <scope>NUCLEOTIDE SEQUENCE</scope>
</reference>
<dbReference type="EMBL" id="CAMAPF010000173">
    <property type="protein sequence ID" value="CAH9110693.1"/>
    <property type="molecule type" value="Genomic_DNA"/>
</dbReference>
<dbReference type="PANTHER" id="PTHR31639">
    <property type="entry name" value="F-BOX PROTEIN-LIKE"/>
    <property type="match status" value="1"/>
</dbReference>
<sequence length="432" mass="49138">MLNTMFQIMLIGKNYQHDIISNLHESLKQNILMCLPLKDAARTSVLSRKWKDSWTKLPHLKLDETLWQGPNVGDYEFALLKFLKSLFHVVLCHKGPITKVTLSIPGIKIYPEIDRLLSILSKRNVEELVLRVCNGEYRLPSSFFGCRKLKHMTLDSCLVHPPCGFTGFRELVSIEMLEVTICSERLASLISCCPLLEHLKLKGCYTYDALEIHAPRLRSFELLGILESVCFKNTPLLEKVVIRADDMGGCNTHWNSSFDEFFSSLPMLKYLDFDYDYMKRVAGGGAPTRPSFAAAVHLNILFLGGISLEDLHEMLCVVFVIGISPNLQEIQINLADDIDDFASSEESSIVKLLGLKEYSYIKLDHLRIVTFLNFSGTRNQMGLAKFLLMRSPRLKNLLISSDANLSSERNFYILKELSRLERSSPSAKLIYD</sequence>
<name>A0AAV0DVD9_9ASTE</name>
<evidence type="ECO:0000313" key="2">
    <source>
        <dbReference type="EMBL" id="CAH9110693.1"/>
    </source>
</evidence>
<keyword evidence="3" id="KW-1185">Reference proteome</keyword>
<dbReference type="SMART" id="SM00579">
    <property type="entry name" value="FBD"/>
    <property type="match status" value="1"/>
</dbReference>
<comment type="caution">
    <text evidence="2">The sequence shown here is derived from an EMBL/GenBank/DDBJ whole genome shotgun (WGS) entry which is preliminary data.</text>
</comment>
<dbReference type="Pfam" id="PF08387">
    <property type="entry name" value="FBD"/>
    <property type="match status" value="1"/>
</dbReference>
<protein>
    <recommendedName>
        <fullName evidence="1">FBD domain-containing protein</fullName>
    </recommendedName>
</protein>
<gene>
    <name evidence="2" type="ORF">CEPIT_LOCUS19231</name>
</gene>
<dbReference type="Pfam" id="PF24758">
    <property type="entry name" value="LRR_At5g56370"/>
    <property type="match status" value="1"/>
</dbReference>
<organism evidence="2 3">
    <name type="scientific">Cuscuta epithymum</name>
    <dbReference type="NCBI Taxonomy" id="186058"/>
    <lineage>
        <taxon>Eukaryota</taxon>
        <taxon>Viridiplantae</taxon>
        <taxon>Streptophyta</taxon>
        <taxon>Embryophyta</taxon>
        <taxon>Tracheophyta</taxon>
        <taxon>Spermatophyta</taxon>
        <taxon>Magnoliopsida</taxon>
        <taxon>eudicotyledons</taxon>
        <taxon>Gunneridae</taxon>
        <taxon>Pentapetalae</taxon>
        <taxon>asterids</taxon>
        <taxon>lamiids</taxon>
        <taxon>Solanales</taxon>
        <taxon>Convolvulaceae</taxon>
        <taxon>Cuscuteae</taxon>
        <taxon>Cuscuta</taxon>
        <taxon>Cuscuta subgen. Cuscuta</taxon>
    </lineage>
</organism>